<evidence type="ECO:0000313" key="9">
    <source>
        <dbReference type="EMBL" id="KAJ9598500.1"/>
    </source>
</evidence>
<dbReference type="CDD" id="cd17328">
    <property type="entry name" value="MFS_spinster_like"/>
    <property type="match status" value="1"/>
</dbReference>
<dbReference type="Proteomes" id="UP001233999">
    <property type="component" value="Unassembled WGS sequence"/>
</dbReference>
<keyword evidence="2" id="KW-0813">Transport</keyword>
<dbReference type="PANTHER" id="PTHR23505">
    <property type="entry name" value="SPINSTER"/>
    <property type="match status" value="1"/>
</dbReference>
<feature type="transmembrane region" description="Helical" evidence="7">
    <location>
        <begin position="294"/>
        <end position="320"/>
    </location>
</feature>
<evidence type="ECO:0000256" key="3">
    <source>
        <dbReference type="ARBA" id="ARBA00022692"/>
    </source>
</evidence>
<feature type="transmembrane region" description="Helical" evidence="7">
    <location>
        <begin position="50"/>
        <end position="70"/>
    </location>
</feature>
<feature type="transmembrane region" description="Helical" evidence="7">
    <location>
        <begin position="232"/>
        <end position="253"/>
    </location>
</feature>
<dbReference type="InterPro" id="IPR020846">
    <property type="entry name" value="MFS_dom"/>
</dbReference>
<evidence type="ECO:0000313" key="10">
    <source>
        <dbReference type="Proteomes" id="UP001233999"/>
    </source>
</evidence>
<keyword evidence="3 7" id="KW-0812">Transmembrane</keyword>
<feature type="transmembrane region" description="Helical" evidence="7">
    <location>
        <begin position="395"/>
        <end position="419"/>
    </location>
</feature>
<proteinExistence type="inferred from homology"/>
<evidence type="ECO:0000256" key="4">
    <source>
        <dbReference type="ARBA" id="ARBA00022989"/>
    </source>
</evidence>
<reference evidence="9" key="2">
    <citation type="submission" date="2023-05" db="EMBL/GenBank/DDBJ databases">
        <authorList>
            <person name="Fouks B."/>
        </authorList>
    </citation>
    <scope>NUCLEOTIDE SEQUENCE</scope>
    <source>
        <strain evidence="9">Stay&amp;Tobe</strain>
        <tissue evidence="9">Testes</tissue>
    </source>
</reference>
<protein>
    <recommendedName>
        <fullName evidence="8">Major facilitator superfamily (MFS) profile domain-containing protein</fullName>
    </recommendedName>
</protein>
<evidence type="ECO:0000256" key="2">
    <source>
        <dbReference type="ARBA" id="ARBA00022448"/>
    </source>
</evidence>
<dbReference type="PROSITE" id="PS50850">
    <property type="entry name" value="MFS"/>
    <property type="match status" value="1"/>
</dbReference>
<feature type="domain" description="Major facilitator superfamily (MFS) profile" evidence="8">
    <location>
        <begin position="1"/>
        <end position="419"/>
    </location>
</feature>
<keyword evidence="10" id="KW-1185">Reference proteome</keyword>
<feature type="transmembrane region" description="Helical" evidence="7">
    <location>
        <begin position="187"/>
        <end position="212"/>
    </location>
</feature>
<dbReference type="EMBL" id="JASPKZ010001214">
    <property type="protein sequence ID" value="KAJ9598500.1"/>
    <property type="molecule type" value="Genomic_DNA"/>
</dbReference>
<dbReference type="GO" id="GO:0022857">
    <property type="term" value="F:transmembrane transporter activity"/>
    <property type="evidence" value="ECO:0007669"/>
    <property type="project" value="InterPro"/>
</dbReference>
<evidence type="ECO:0000256" key="6">
    <source>
        <dbReference type="ARBA" id="ARBA00024338"/>
    </source>
</evidence>
<reference evidence="9" key="1">
    <citation type="journal article" date="2023" name="IScience">
        <title>Live-bearing cockroach genome reveals convergent evolutionary mechanisms linked to viviparity in insects and beyond.</title>
        <authorList>
            <person name="Fouks B."/>
            <person name="Harrison M.C."/>
            <person name="Mikhailova A.A."/>
            <person name="Marchal E."/>
            <person name="English S."/>
            <person name="Carruthers M."/>
            <person name="Jennings E.C."/>
            <person name="Chiamaka E.L."/>
            <person name="Frigard R.A."/>
            <person name="Pippel M."/>
            <person name="Attardo G.M."/>
            <person name="Benoit J.B."/>
            <person name="Bornberg-Bauer E."/>
            <person name="Tobe S.S."/>
        </authorList>
    </citation>
    <scope>NUCLEOTIDE SEQUENCE</scope>
    <source>
        <strain evidence="9">Stay&amp;Tobe</strain>
    </source>
</reference>
<evidence type="ECO:0000256" key="5">
    <source>
        <dbReference type="ARBA" id="ARBA00023136"/>
    </source>
</evidence>
<comment type="caution">
    <text evidence="9">The sequence shown here is derived from an EMBL/GenBank/DDBJ whole genome shotgun (WGS) entry which is preliminary data.</text>
</comment>
<feature type="transmembrane region" description="Helical" evidence="7">
    <location>
        <begin position="265"/>
        <end position="288"/>
    </location>
</feature>
<evidence type="ECO:0000256" key="1">
    <source>
        <dbReference type="ARBA" id="ARBA00004141"/>
    </source>
</evidence>
<feature type="non-terminal residue" evidence="9">
    <location>
        <position position="1"/>
    </location>
</feature>
<comment type="subcellular location">
    <subcellularLocation>
        <location evidence="1">Membrane</location>
        <topology evidence="1">Multi-pass membrane protein</topology>
    </subcellularLocation>
</comment>
<evidence type="ECO:0000256" key="7">
    <source>
        <dbReference type="SAM" id="Phobius"/>
    </source>
</evidence>
<dbReference type="GO" id="GO:0016020">
    <property type="term" value="C:membrane"/>
    <property type="evidence" value="ECO:0007669"/>
    <property type="project" value="UniProtKB-SubCell"/>
</dbReference>
<keyword evidence="5 7" id="KW-0472">Membrane</keyword>
<evidence type="ECO:0000259" key="8">
    <source>
        <dbReference type="PROSITE" id="PS50850"/>
    </source>
</evidence>
<accession>A0AAD8AGS9</accession>
<feature type="transmembrane region" description="Helical" evidence="7">
    <location>
        <begin position="332"/>
        <end position="351"/>
    </location>
</feature>
<feature type="transmembrane region" description="Helical" evidence="7">
    <location>
        <begin position="137"/>
        <end position="157"/>
    </location>
</feature>
<dbReference type="PANTHER" id="PTHR23505:SF79">
    <property type="entry name" value="PROTEIN SPINSTER"/>
    <property type="match status" value="1"/>
</dbReference>
<dbReference type="SUPFAM" id="SSF103473">
    <property type="entry name" value="MFS general substrate transporter"/>
    <property type="match status" value="1"/>
</dbReference>
<keyword evidence="4 7" id="KW-1133">Transmembrane helix</keyword>
<gene>
    <name evidence="9" type="ORF">L9F63_010820</name>
</gene>
<dbReference type="AlphaFoldDB" id="A0AAD8AGS9"/>
<name>A0AAD8AGS9_DIPPU</name>
<dbReference type="InterPro" id="IPR011701">
    <property type="entry name" value="MFS"/>
</dbReference>
<dbReference type="Gene3D" id="1.20.1250.20">
    <property type="entry name" value="MFS general substrate transporter like domains"/>
    <property type="match status" value="1"/>
</dbReference>
<sequence length="454" mass="50383">MSIEGVLSDVKNEYEIGDDLVGLLQTAFVISYMIFAPLFGYLGDRHSRRIIMAFGVFLWSITTLVGSFMHTYGWFLTFRALVGIGEASYSTIAPTIISDLFVKDQRSKMLALFYFAIPVGSTVYGKTARITGSWRWGLRVTPVMGAIAVLLIIFVMLDPPRGESEGCDLTPTSWSSDLRALTRNKSFMLSTVGFTCVSFVAGALAWWGPLFIKMGLMLQDGAQEVSQDDVTYKFGIIAMVSGLIGVPLGSFMAQRLRARYPRIDPMICATGLLLSSPFLFIASLMASVNTNACYALIFFGEIFLNLNWSIVADILLYVVIPTRRSTAEAFQILFSHAFGDAGSPYIVGVISEALKHVLSHSHTNSHVNISSLNSSYNISSEPVIDPAVEFYSLQYSLFMTCFVEVLGGFFFLFTALYIIGDKKDAERTIAGRKFDADEKNVQRKKVKYSHYFVK</sequence>
<feature type="transmembrane region" description="Helical" evidence="7">
    <location>
        <begin position="20"/>
        <end position="43"/>
    </location>
</feature>
<dbReference type="InterPro" id="IPR036259">
    <property type="entry name" value="MFS_trans_sf"/>
</dbReference>
<dbReference type="Pfam" id="PF07690">
    <property type="entry name" value="MFS_1"/>
    <property type="match status" value="1"/>
</dbReference>
<dbReference type="InterPro" id="IPR044770">
    <property type="entry name" value="MFS_spinster-like"/>
</dbReference>
<feature type="transmembrane region" description="Helical" evidence="7">
    <location>
        <begin position="76"/>
        <end position="97"/>
    </location>
</feature>
<organism evidence="9 10">
    <name type="scientific">Diploptera punctata</name>
    <name type="common">Pacific beetle cockroach</name>
    <dbReference type="NCBI Taxonomy" id="6984"/>
    <lineage>
        <taxon>Eukaryota</taxon>
        <taxon>Metazoa</taxon>
        <taxon>Ecdysozoa</taxon>
        <taxon>Arthropoda</taxon>
        <taxon>Hexapoda</taxon>
        <taxon>Insecta</taxon>
        <taxon>Pterygota</taxon>
        <taxon>Neoptera</taxon>
        <taxon>Polyneoptera</taxon>
        <taxon>Dictyoptera</taxon>
        <taxon>Blattodea</taxon>
        <taxon>Blaberoidea</taxon>
        <taxon>Blaberidae</taxon>
        <taxon>Diplopterinae</taxon>
        <taxon>Diploptera</taxon>
    </lineage>
</organism>
<feature type="transmembrane region" description="Helical" evidence="7">
    <location>
        <begin position="109"/>
        <end position="125"/>
    </location>
</feature>
<comment type="similarity">
    <text evidence="6">Belongs to the major facilitator superfamily. Spinster (TC 2.A.1.49) family.</text>
</comment>